<comment type="cofactor">
    <cofactor evidence="1">
        <name>Mg(2+)</name>
        <dbReference type="ChEBI" id="CHEBI:18420"/>
    </cofactor>
</comment>
<dbReference type="GO" id="GO:0071944">
    <property type="term" value="C:cell periphery"/>
    <property type="evidence" value="ECO:0007669"/>
    <property type="project" value="UniProtKB-ARBA"/>
</dbReference>
<dbReference type="CDD" id="cd21774">
    <property type="entry name" value="MobB_LATS"/>
    <property type="match status" value="1"/>
</dbReference>
<evidence type="ECO:0000259" key="17">
    <source>
        <dbReference type="PROSITE" id="PS50011"/>
    </source>
</evidence>
<dbReference type="SUPFAM" id="SSF56112">
    <property type="entry name" value="Protein kinase-like (PK-like)"/>
    <property type="match status" value="1"/>
</dbReference>
<dbReference type="GO" id="GO:0005524">
    <property type="term" value="F:ATP binding"/>
    <property type="evidence" value="ECO:0007669"/>
    <property type="project" value="UniProtKB-UniRule"/>
</dbReference>
<keyword evidence="19" id="KW-1185">Reference proteome</keyword>
<dbReference type="Gene3D" id="1.10.510.10">
    <property type="entry name" value="Transferase(Phosphotransferase) domain 1"/>
    <property type="match status" value="1"/>
</dbReference>
<keyword evidence="7" id="KW-0808">Transferase</keyword>
<evidence type="ECO:0000256" key="1">
    <source>
        <dbReference type="ARBA" id="ARBA00001946"/>
    </source>
</evidence>
<name>A0A8R1HMT4_CAEJA</name>
<dbReference type="PANTHER" id="PTHR24356">
    <property type="entry name" value="SERINE/THREONINE-PROTEIN KINASE"/>
    <property type="match status" value="1"/>
</dbReference>
<keyword evidence="11 15" id="KW-0067">ATP-binding</keyword>
<dbReference type="GO" id="GO:0046620">
    <property type="term" value="P:regulation of organ growth"/>
    <property type="evidence" value="ECO:0007669"/>
    <property type="project" value="TreeGrafter"/>
</dbReference>
<dbReference type="GO" id="GO:0007010">
    <property type="term" value="P:cytoskeleton organization"/>
    <property type="evidence" value="ECO:0007669"/>
    <property type="project" value="UniProtKB-ARBA"/>
</dbReference>
<dbReference type="PANTHER" id="PTHR24356:SF418">
    <property type="entry name" value="SERINE_THREONINE-PROTEIN KINASE WARTS"/>
    <property type="match status" value="1"/>
</dbReference>
<dbReference type="InterPro" id="IPR011009">
    <property type="entry name" value="Kinase-like_dom_sf"/>
</dbReference>
<dbReference type="FunFam" id="3.30.200.20:FF:000391">
    <property type="entry name" value="Large tumor suppressor kinase 1"/>
    <property type="match status" value="1"/>
</dbReference>
<feature type="compositionally biased region" description="Polar residues" evidence="16">
    <location>
        <begin position="1"/>
        <end position="10"/>
    </location>
</feature>
<keyword evidence="12" id="KW-0460">Magnesium</keyword>
<feature type="region of interest" description="Disordered" evidence="16">
    <location>
        <begin position="321"/>
        <end position="353"/>
    </location>
</feature>
<feature type="region of interest" description="Disordered" evidence="16">
    <location>
        <begin position="1"/>
        <end position="46"/>
    </location>
</feature>
<feature type="region of interest" description="Disordered" evidence="16">
    <location>
        <begin position="288"/>
        <end position="308"/>
    </location>
</feature>
<evidence type="ECO:0000256" key="8">
    <source>
        <dbReference type="ARBA" id="ARBA00022723"/>
    </source>
</evidence>
<evidence type="ECO:0000256" key="16">
    <source>
        <dbReference type="SAM" id="MobiDB-lite"/>
    </source>
</evidence>
<feature type="compositionally biased region" description="Low complexity" evidence="16">
    <location>
        <begin position="324"/>
        <end position="334"/>
    </location>
</feature>
<protein>
    <recommendedName>
        <fullName evidence="3">non-specific serine/threonine protein kinase</fullName>
        <ecNumber evidence="3">2.7.11.1</ecNumber>
    </recommendedName>
</protein>
<dbReference type="PROSITE" id="PS00108">
    <property type="entry name" value="PROTEIN_KINASE_ST"/>
    <property type="match status" value="1"/>
</dbReference>
<evidence type="ECO:0000256" key="4">
    <source>
        <dbReference type="ARBA" id="ARBA00022490"/>
    </source>
</evidence>
<dbReference type="GO" id="GO:0005737">
    <property type="term" value="C:cytoplasm"/>
    <property type="evidence" value="ECO:0007669"/>
    <property type="project" value="UniProtKB-SubCell"/>
</dbReference>
<evidence type="ECO:0000256" key="3">
    <source>
        <dbReference type="ARBA" id="ARBA00012513"/>
    </source>
</evidence>
<dbReference type="GO" id="GO:0043065">
    <property type="term" value="P:positive regulation of apoptotic process"/>
    <property type="evidence" value="ECO:0007669"/>
    <property type="project" value="TreeGrafter"/>
</dbReference>
<dbReference type="FunFam" id="1.10.510.10:FF:000024">
    <property type="entry name" value="Probable serine/threonine-protein kinase cot-1"/>
    <property type="match status" value="1"/>
</dbReference>
<keyword evidence="10" id="KW-0418">Kinase</keyword>
<proteinExistence type="predicted"/>
<dbReference type="PROSITE" id="PS00107">
    <property type="entry name" value="PROTEIN_KINASE_ATP"/>
    <property type="match status" value="1"/>
</dbReference>
<evidence type="ECO:0000313" key="19">
    <source>
        <dbReference type="Proteomes" id="UP000005237"/>
    </source>
</evidence>
<dbReference type="SMART" id="SM00220">
    <property type="entry name" value="S_TKc"/>
    <property type="match status" value="1"/>
</dbReference>
<evidence type="ECO:0000256" key="14">
    <source>
        <dbReference type="ARBA" id="ARBA00048679"/>
    </source>
</evidence>
<evidence type="ECO:0000313" key="18">
    <source>
        <dbReference type="EnsemblMetazoa" id="CJA04165.1"/>
    </source>
</evidence>
<organism evidence="18 19">
    <name type="scientific">Caenorhabditis japonica</name>
    <dbReference type="NCBI Taxonomy" id="281687"/>
    <lineage>
        <taxon>Eukaryota</taxon>
        <taxon>Metazoa</taxon>
        <taxon>Ecdysozoa</taxon>
        <taxon>Nematoda</taxon>
        <taxon>Chromadorea</taxon>
        <taxon>Rhabditida</taxon>
        <taxon>Rhabditina</taxon>
        <taxon>Rhabditomorpha</taxon>
        <taxon>Rhabditoidea</taxon>
        <taxon>Rhabditidae</taxon>
        <taxon>Peloderinae</taxon>
        <taxon>Caenorhabditis</taxon>
    </lineage>
</organism>
<dbReference type="GO" id="GO:0046872">
    <property type="term" value="F:metal ion binding"/>
    <property type="evidence" value="ECO:0007669"/>
    <property type="project" value="UniProtKB-KW"/>
</dbReference>
<sequence>MRPSVASNDQKTLRVFAPTSSTSPSNSANNSFGQSSTDGHNSQDIRVGRHRAKLDEIRASLKAYEHESPNNFSFSVCPTSSDVVNDNAEVTSSSSTSVPIASHSNSFRTEGGPKMRLAPMPQRHLMMDTGETVYRTGKEMLSRPPPPAYDAPPSANTRMTPVATDNYRTHLHIKTQPVPKLPSNNPMAMHHNKNMAPPPPGKSTISIETINEERKADNIQRLYHTSMDKKTANSVVSINVASPHTTKVNVGDSPLPTKSFIIGPRYTTDMDRSKIFVNYTDELRQDPRLIPSTSDASSTANHEADFRPILFKPSNLDITFKSRSQQQQQHQQQQAPPPQYSQPSEPPPKRVSSPIDRALLEPYMKNTRRVQPCKPNMLRFYMEQHVERLLQQYREREKRMRQLEKEMNAAQLPEGMREKMLGILQQKESRYTRLRRQKMSKSHFTVISHIGLGAFGKVSLVRKKDTGKVYAMKSLEKADVIMKQQAAHVKAERDILAEADSPWIVRLFFSFQDEACLYFIMEYVPGGDMMTLLIQKGIFNESLARFYIAELTCAIEYVHSVGFIHRDLKPDNILIDQHGHIKLTDFGLCTGLRWTHDKR</sequence>
<evidence type="ECO:0000256" key="9">
    <source>
        <dbReference type="ARBA" id="ARBA00022741"/>
    </source>
</evidence>
<feature type="compositionally biased region" description="Low complexity" evidence="16">
    <location>
        <begin position="17"/>
        <end position="31"/>
    </location>
</feature>
<feature type="domain" description="Protein kinase" evidence="17">
    <location>
        <begin position="444"/>
        <end position="599"/>
    </location>
</feature>
<evidence type="ECO:0000256" key="5">
    <source>
        <dbReference type="ARBA" id="ARBA00022527"/>
    </source>
</evidence>
<dbReference type="InterPro" id="IPR008271">
    <property type="entry name" value="Ser/Thr_kinase_AS"/>
</dbReference>
<dbReference type="InterPro" id="IPR050236">
    <property type="entry name" value="Ser_Thr_kinase_AGC"/>
</dbReference>
<evidence type="ECO:0000256" key="15">
    <source>
        <dbReference type="PROSITE-ProRule" id="PRU10141"/>
    </source>
</evidence>
<dbReference type="Pfam" id="PF00069">
    <property type="entry name" value="Pkinase"/>
    <property type="match status" value="1"/>
</dbReference>
<feature type="compositionally biased region" description="Pro residues" evidence="16">
    <location>
        <begin position="335"/>
        <end position="346"/>
    </location>
</feature>
<reference evidence="19" key="1">
    <citation type="submission" date="2010-08" db="EMBL/GenBank/DDBJ databases">
        <authorList>
            <consortium name="Caenorhabditis japonica Sequencing Consortium"/>
            <person name="Wilson R.K."/>
        </authorList>
    </citation>
    <scope>NUCLEOTIDE SEQUENCE [LARGE SCALE GENOMIC DNA]</scope>
    <source>
        <strain evidence="19">DF5081</strain>
    </source>
</reference>
<accession>A0A8R1HMT4</accession>
<comment type="subcellular location">
    <subcellularLocation>
        <location evidence="2">Cytoplasm</location>
    </subcellularLocation>
</comment>
<keyword evidence="6" id="KW-0597">Phosphoprotein</keyword>
<dbReference type="Gene3D" id="3.30.200.20">
    <property type="entry name" value="Phosphorylase Kinase, domain 1"/>
    <property type="match status" value="1"/>
</dbReference>
<comment type="catalytic activity">
    <reaction evidence="13">
        <text>L-threonyl-[protein] + ATP = O-phospho-L-threonyl-[protein] + ADP + H(+)</text>
        <dbReference type="Rhea" id="RHEA:46608"/>
        <dbReference type="Rhea" id="RHEA-COMP:11060"/>
        <dbReference type="Rhea" id="RHEA-COMP:11605"/>
        <dbReference type="ChEBI" id="CHEBI:15378"/>
        <dbReference type="ChEBI" id="CHEBI:30013"/>
        <dbReference type="ChEBI" id="CHEBI:30616"/>
        <dbReference type="ChEBI" id="CHEBI:61977"/>
        <dbReference type="ChEBI" id="CHEBI:456216"/>
        <dbReference type="EC" id="2.7.11.1"/>
    </reaction>
</comment>
<evidence type="ECO:0000256" key="2">
    <source>
        <dbReference type="ARBA" id="ARBA00004496"/>
    </source>
</evidence>
<dbReference type="GO" id="GO:1900181">
    <property type="term" value="P:negative regulation of protein localization to nucleus"/>
    <property type="evidence" value="ECO:0007669"/>
    <property type="project" value="UniProtKB-ARBA"/>
</dbReference>
<dbReference type="Proteomes" id="UP000005237">
    <property type="component" value="Unassembled WGS sequence"/>
</dbReference>
<dbReference type="AlphaFoldDB" id="A0A8R1HMT4"/>
<keyword evidence="5" id="KW-0723">Serine/threonine-protein kinase</keyword>
<evidence type="ECO:0000256" key="7">
    <source>
        <dbReference type="ARBA" id="ARBA00022679"/>
    </source>
</evidence>
<dbReference type="EC" id="2.7.11.1" evidence="3"/>
<dbReference type="InterPro" id="IPR017441">
    <property type="entry name" value="Protein_kinase_ATP_BS"/>
</dbReference>
<evidence type="ECO:0000256" key="13">
    <source>
        <dbReference type="ARBA" id="ARBA00047899"/>
    </source>
</evidence>
<feature type="compositionally biased region" description="Polar residues" evidence="16">
    <location>
        <begin position="291"/>
        <end position="301"/>
    </location>
</feature>
<comment type="catalytic activity">
    <reaction evidence="14">
        <text>L-seryl-[protein] + ATP = O-phospho-L-seryl-[protein] + ADP + H(+)</text>
        <dbReference type="Rhea" id="RHEA:17989"/>
        <dbReference type="Rhea" id="RHEA-COMP:9863"/>
        <dbReference type="Rhea" id="RHEA-COMP:11604"/>
        <dbReference type="ChEBI" id="CHEBI:15378"/>
        <dbReference type="ChEBI" id="CHEBI:29999"/>
        <dbReference type="ChEBI" id="CHEBI:30616"/>
        <dbReference type="ChEBI" id="CHEBI:83421"/>
        <dbReference type="ChEBI" id="CHEBI:456216"/>
        <dbReference type="EC" id="2.7.11.1"/>
    </reaction>
</comment>
<dbReference type="EnsemblMetazoa" id="CJA04165.1">
    <property type="protein sequence ID" value="CJA04165.1"/>
    <property type="gene ID" value="WBGene00123369"/>
</dbReference>
<keyword evidence="9 15" id="KW-0547">Nucleotide-binding</keyword>
<dbReference type="GO" id="GO:0035329">
    <property type="term" value="P:hippo signaling"/>
    <property type="evidence" value="ECO:0007669"/>
    <property type="project" value="TreeGrafter"/>
</dbReference>
<keyword evidence="4" id="KW-0963">Cytoplasm</keyword>
<feature type="region of interest" description="Disordered" evidence="16">
    <location>
        <begin position="93"/>
        <end position="114"/>
    </location>
</feature>
<reference evidence="18" key="2">
    <citation type="submission" date="2022-06" db="UniProtKB">
        <authorList>
            <consortium name="EnsemblMetazoa"/>
        </authorList>
    </citation>
    <scope>IDENTIFICATION</scope>
    <source>
        <strain evidence="18">DF5081</strain>
    </source>
</reference>
<keyword evidence="8" id="KW-0479">Metal-binding</keyword>
<dbReference type="GO" id="GO:0000082">
    <property type="term" value="P:G1/S transition of mitotic cell cycle"/>
    <property type="evidence" value="ECO:0007669"/>
    <property type="project" value="TreeGrafter"/>
</dbReference>
<evidence type="ECO:0000256" key="6">
    <source>
        <dbReference type="ARBA" id="ARBA00022553"/>
    </source>
</evidence>
<feature type="binding site" evidence="15">
    <location>
        <position position="483"/>
    </location>
    <ligand>
        <name>ATP</name>
        <dbReference type="ChEBI" id="CHEBI:30616"/>
    </ligand>
</feature>
<evidence type="ECO:0000256" key="10">
    <source>
        <dbReference type="ARBA" id="ARBA00022777"/>
    </source>
</evidence>
<evidence type="ECO:0000256" key="11">
    <source>
        <dbReference type="ARBA" id="ARBA00022840"/>
    </source>
</evidence>
<dbReference type="InterPro" id="IPR000719">
    <property type="entry name" value="Prot_kinase_dom"/>
</dbReference>
<dbReference type="PROSITE" id="PS50011">
    <property type="entry name" value="PROTEIN_KINASE_DOM"/>
    <property type="match status" value="1"/>
</dbReference>
<dbReference type="GO" id="GO:0004674">
    <property type="term" value="F:protein serine/threonine kinase activity"/>
    <property type="evidence" value="ECO:0007669"/>
    <property type="project" value="UniProtKB-KW"/>
</dbReference>
<evidence type="ECO:0000256" key="12">
    <source>
        <dbReference type="ARBA" id="ARBA00022842"/>
    </source>
</evidence>